<sequence length="229" mass="24913">MLLPSPLYPGTLLRRYKRFLADVLLDDGQEVTAHCADPGRMPTLSLPGRRVWLSRSHKPGRKLPFGLELAQEGGALVGINSGNPNRIASRAIAAGLIPAFAGWRVLAREPRVADGTRLDFLLGDSADGRMLVEVKGVTWRREGVAVFPDAPTERGQRHLAHLARLAGQGTPTAMLFIAQRQDVSRFAVAADVDPGYARALEQARAAGVLVEAWRCRVNFSEITMDSSLL</sequence>
<gene>
    <name evidence="1 4" type="primary">sfsA</name>
    <name evidence="4" type="ORF">PZ740_05190</name>
</gene>
<reference evidence="4 5" key="1">
    <citation type="submission" date="2023-03" db="EMBL/GenBank/DDBJ databases">
        <title>YIM 152171 draft genome.</title>
        <authorList>
            <person name="Yang Z."/>
        </authorList>
    </citation>
    <scope>NUCLEOTIDE SEQUENCE [LARGE SCALE GENOMIC DNA]</scope>
    <source>
        <strain evidence="4 5">YIM 152171</strain>
    </source>
</reference>
<evidence type="ECO:0000256" key="1">
    <source>
        <dbReference type="HAMAP-Rule" id="MF_00095"/>
    </source>
</evidence>
<name>A0AAP3XPT4_9PROT</name>
<evidence type="ECO:0000259" key="3">
    <source>
        <dbReference type="Pfam" id="PF17746"/>
    </source>
</evidence>
<feature type="domain" description="Sugar fermentation stimulation protein C-terminal" evidence="2">
    <location>
        <begin position="84"/>
        <end position="218"/>
    </location>
</feature>
<dbReference type="GO" id="GO:0003677">
    <property type="term" value="F:DNA binding"/>
    <property type="evidence" value="ECO:0007669"/>
    <property type="project" value="InterPro"/>
</dbReference>
<evidence type="ECO:0000259" key="2">
    <source>
        <dbReference type="Pfam" id="PF03749"/>
    </source>
</evidence>
<dbReference type="InterPro" id="IPR005224">
    <property type="entry name" value="SfsA"/>
</dbReference>
<accession>A0AAP3XPT4</accession>
<dbReference type="CDD" id="cd22359">
    <property type="entry name" value="SfsA-like_bacterial"/>
    <property type="match status" value="1"/>
</dbReference>
<protein>
    <recommendedName>
        <fullName evidence="1">Sugar fermentation stimulation protein homolog</fullName>
    </recommendedName>
</protein>
<dbReference type="InterPro" id="IPR040452">
    <property type="entry name" value="SfsA_C"/>
</dbReference>
<dbReference type="Proteomes" id="UP001301140">
    <property type="component" value="Unassembled WGS sequence"/>
</dbReference>
<proteinExistence type="inferred from homology"/>
<dbReference type="Gene3D" id="2.40.50.580">
    <property type="match status" value="1"/>
</dbReference>
<evidence type="ECO:0000313" key="5">
    <source>
        <dbReference type="Proteomes" id="UP001301140"/>
    </source>
</evidence>
<dbReference type="RefSeq" id="WP_327788194.1">
    <property type="nucleotide sequence ID" value="NZ_JARGEQ010000040.1"/>
</dbReference>
<comment type="caution">
    <text evidence="4">The sequence shown here is derived from an EMBL/GenBank/DDBJ whole genome shotgun (WGS) entry which is preliminary data.</text>
</comment>
<dbReference type="EMBL" id="JARGEQ010000040">
    <property type="protein sequence ID" value="MDF1585778.1"/>
    <property type="molecule type" value="Genomic_DNA"/>
</dbReference>
<dbReference type="Gene3D" id="3.40.1350.60">
    <property type="match status" value="1"/>
</dbReference>
<dbReference type="AlphaFoldDB" id="A0AAP3XPT4"/>
<dbReference type="InterPro" id="IPR041465">
    <property type="entry name" value="SfsA_N"/>
</dbReference>
<dbReference type="Pfam" id="PF17746">
    <property type="entry name" value="SfsA_N"/>
    <property type="match status" value="1"/>
</dbReference>
<dbReference type="HAMAP" id="MF_00095">
    <property type="entry name" value="SfsA"/>
    <property type="match status" value="1"/>
</dbReference>
<comment type="similarity">
    <text evidence="1">Belongs to the SfsA family.</text>
</comment>
<dbReference type="Pfam" id="PF03749">
    <property type="entry name" value="SfsA"/>
    <property type="match status" value="1"/>
</dbReference>
<feature type="domain" description="SfsA N-terminal OB" evidence="3">
    <location>
        <begin position="13"/>
        <end position="79"/>
    </location>
</feature>
<dbReference type="PANTHER" id="PTHR30545">
    <property type="entry name" value="SUGAR FERMENTATION STIMULATION PROTEIN A"/>
    <property type="match status" value="1"/>
</dbReference>
<keyword evidence="5" id="KW-1185">Reference proteome</keyword>
<organism evidence="4 5">
    <name type="scientific">Marinimicrococcus flavescens</name>
    <dbReference type="NCBI Taxonomy" id="3031815"/>
    <lineage>
        <taxon>Bacteria</taxon>
        <taxon>Pseudomonadati</taxon>
        <taxon>Pseudomonadota</taxon>
        <taxon>Alphaproteobacteria</taxon>
        <taxon>Geminicoccales</taxon>
        <taxon>Geminicoccaceae</taxon>
        <taxon>Marinimicrococcus</taxon>
    </lineage>
</organism>
<dbReference type="PANTHER" id="PTHR30545:SF2">
    <property type="entry name" value="SUGAR FERMENTATION STIMULATION PROTEIN A"/>
    <property type="match status" value="1"/>
</dbReference>
<dbReference type="NCBIfam" id="TIGR00230">
    <property type="entry name" value="sfsA"/>
    <property type="match status" value="1"/>
</dbReference>
<evidence type="ECO:0000313" key="4">
    <source>
        <dbReference type="EMBL" id="MDF1585778.1"/>
    </source>
</evidence>